<accession>A0A367VD54</accession>
<dbReference type="Proteomes" id="UP000253061">
    <property type="component" value="Unassembled WGS sequence"/>
</dbReference>
<proteinExistence type="inferred from homology"/>
<evidence type="ECO:0000313" key="6">
    <source>
        <dbReference type="EMBL" id="RCK23093.1"/>
    </source>
</evidence>
<dbReference type="InterPro" id="IPR004843">
    <property type="entry name" value="Calcineurin-like_PHP"/>
</dbReference>
<organism evidence="6 7">
    <name type="scientific">Thalassospira profundimaris</name>
    <dbReference type="NCBI Taxonomy" id="502049"/>
    <lineage>
        <taxon>Bacteria</taxon>
        <taxon>Pseudomonadati</taxon>
        <taxon>Pseudomonadota</taxon>
        <taxon>Alphaproteobacteria</taxon>
        <taxon>Rhodospirillales</taxon>
        <taxon>Thalassospiraceae</taxon>
        <taxon>Thalassospira</taxon>
    </lineage>
</organism>
<dbReference type="EMBL" id="JPWB01000003">
    <property type="protein sequence ID" value="RCK23093.1"/>
    <property type="molecule type" value="Genomic_DNA"/>
</dbReference>
<dbReference type="InterPro" id="IPR042283">
    <property type="entry name" value="GpdQ_catalytic"/>
</dbReference>
<dbReference type="RefSeq" id="WP_062957769.1">
    <property type="nucleotide sequence ID" value="NZ_JPWB01000003.1"/>
</dbReference>
<evidence type="ECO:0000256" key="3">
    <source>
        <dbReference type="ARBA" id="ARBA00023004"/>
    </source>
</evidence>
<dbReference type="PANTHER" id="PTHR42988">
    <property type="entry name" value="PHOSPHOHYDROLASE"/>
    <property type="match status" value="1"/>
</dbReference>
<evidence type="ECO:0000313" key="7">
    <source>
        <dbReference type="Proteomes" id="UP000253061"/>
    </source>
</evidence>
<comment type="caution">
    <text evidence="6">The sequence shown here is derived from an EMBL/GenBank/DDBJ whole genome shotgun (WGS) entry which is preliminary data.</text>
</comment>
<reference evidence="6 7" key="1">
    <citation type="submission" date="2014-07" db="EMBL/GenBank/DDBJ databases">
        <title>Draft genome sequence of Thalassospira profundimaris R8-17.</title>
        <authorList>
            <person name="Lai Q."/>
            <person name="Shao Z."/>
        </authorList>
    </citation>
    <scope>NUCLEOTIDE SEQUENCE [LARGE SCALE GENOMIC DNA]</scope>
    <source>
        <strain evidence="6 7">R8-17</strain>
    </source>
</reference>
<evidence type="ECO:0000256" key="2">
    <source>
        <dbReference type="ARBA" id="ARBA00022801"/>
    </source>
</evidence>
<evidence type="ECO:0000256" key="4">
    <source>
        <dbReference type="ARBA" id="ARBA00025742"/>
    </source>
</evidence>
<name>A0A367VD54_9PROT</name>
<dbReference type="Gene3D" id="3.60.21.40">
    <property type="entry name" value="GpdQ, catalytic alpha/beta sandwich domain"/>
    <property type="match status" value="1"/>
</dbReference>
<dbReference type="GO" id="GO:0046872">
    <property type="term" value="F:metal ion binding"/>
    <property type="evidence" value="ECO:0007669"/>
    <property type="project" value="UniProtKB-KW"/>
</dbReference>
<dbReference type="GO" id="GO:0004112">
    <property type="term" value="F:cyclic-nucleotide phosphodiesterase activity"/>
    <property type="evidence" value="ECO:0007669"/>
    <property type="project" value="InterPro"/>
</dbReference>
<keyword evidence="2" id="KW-0378">Hydrolase</keyword>
<dbReference type="InterPro" id="IPR050884">
    <property type="entry name" value="CNP_phosphodiesterase-III"/>
</dbReference>
<evidence type="ECO:0000259" key="5">
    <source>
        <dbReference type="Pfam" id="PF00149"/>
    </source>
</evidence>
<protein>
    <submittedName>
        <fullName evidence="6">Metallophosphatase</fullName>
    </submittedName>
</protein>
<keyword evidence="1" id="KW-0479">Metal-binding</keyword>
<dbReference type="Gene3D" id="3.30.750.180">
    <property type="entry name" value="GpdQ, beta-strand dimerisation domain"/>
    <property type="match status" value="1"/>
</dbReference>
<dbReference type="Pfam" id="PF00149">
    <property type="entry name" value="Metallophos"/>
    <property type="match status" value="1"/>
</dbReference>
<dbReference type="InterPro" id="IPR026575">
    <property type="entry name" value="GpdQ/CpdA-like"/>
</dbReference>
<dbReference type="InterPro" id="IPR029052">
    <property type="entry name" value="Metallo-depent_PP-like"/>
</dbReference>
<dbReference type="AlphaFoldDB" id="A0A367VD54"/>
<dbReference type="PANTHER" id="PTHR42988:SF2">
    <property type="entry name" value="CYCLIC NUCLEOTIDE PHOSPHODIESTERASE CBUA0032-RELATED"/>
    <property type="match status" value="1"/>
</dbReference>
<sequence length="276" mass="30831">MLIAQLTDLHIGAGRRLAYRKVDTATALERAVARVNAMVPRPDMVVFTGDIGDLGTADEYALVKDILRDLDVPFYMIPGNHDQRAPLRAAFEDAMPIEDGVAFINYVIDAGPVRLIALDSLDEGRPEGKLCSARLDWLERTLHDGDDRPCVLFVHHPPVAVGIKHMDDQRLLSGAETFAQIVLAHKDRIQAIMCGHLHRPIHTRWAGVPLIVAPSIAHQVALDLRDDGPSAFTMEPPAMHLHRWDEEQQYLLTHLAYVDQYDGPHPFFDENGKLIV</sequence>
<dbReference type="SUPFAM" id="SSF56300">
    <property type="entry name" value="Metallo-dependent phosphatases"/>
    <property type="match status" value="1"/>
</dbReference>
<feature type="domain" description="Calcineurin-like phosphoesterase" evidence="5">
    <location>
        <begin position="1"/>
        <end position="200"/>
    </location>
</feature>
<dbReference type="CDD" id="cd07402">
    <property type="entry name" value="MPP_GpdQ"/>
    <property type="match status" value="1"/>
</dbReference>
<evidence type="ECO:0000256" key="1">
    <source>
        <dbReference type="ARBA" id="ARBA00022723"/>
    </source>
</evidence>
<comment type="similarity">
    <text evidence="4">Belongs to the cyclic nucleotide phosphodiesterase class-III family.</text>
</comment>
<gene>
    <name evidence="6" type="ORF">TH6_08640</name>
</gene>
<keyword evidence="3" id="KW-0408">Iron</keyword>
<dbReference type="InterPro" id="IPR042281">
    <property type="entry name" value="GpdQ_beta-strand"/>
</dbReference>